<evidence type="ECO:0000256" key="7">
    <source>
        <dbReference type="ARBA" id="ARBA00023010"/>
    </source>
</evidence>
<keyword evidence="4 9" id="KW-0812">Transmembrane</keyword>
<protein>
    <recommendedName>
        <fullName evidence="9">Protein translocase subunit SecE</fullName>
    </recommendedName>
</protein>
<dbReference type="GO" id="GO:0005886">
    <property type="term" value="C:plasma membrane"/>
    <property type="evidence" value="ECO:0007669"/>
    <property type="project" value="UniProtKB-SubCell"/>
</dbReference>
<feature type="compositionally biased region" description="Basic residues" evidence="10">
    <location>
        <begin position="1"/>
        <end position="12"/>
    </location>
</feature>
<dbReference type="PRINTS" id="PR01650">
    <property type="entry name" value="SECETRNLCASE"/>
</dbReference>
<dbReference type="AlphaFoldDB" id="E1QX72"/>
<evidence type="ECO:0000256" key="10">
    <source>
        <dbReference type="SAM" id="MobiDB-lite"/>
    </source>
</evidence>
<dbReference type="InterPro" id="IPR001901">
    <property type="entry name" value="Translocase_SecE/Sec61-g"/>
</dbReference>
<dbReference type="HOGENOM" id="CLU_113663_7_0_11"/>
<comment type="subcellular location">
    <subcellularLocation>
        <location evidence="9">Cell membrane</location>
        <topology evidence="9">Single-pass membrane protein</topology>
    </subcellularLocation>
    <subcellularLocation>
        <location evidence="1">Membrane</location>
    </subcellularLocation>
</comment>
<dbReference type="HAMAP" id="MF_00422">
    <property type="entry name" value="SecE"/>
    <property type="match status" value="1"/>
</dbReference>
<dbReference type="InterPro" id="IPR038379">
    <property type="entry name" value="SecE_sf"/>
</dbReference>
<dbReference type="PATRIC" id="fig|633147.7.peg.1329"/>
<evidence type="ECO:0000256" key="8">
    <source>
        <dbReference type="ARBA" id="ARBA00023136"/>
    </source>
</evidence>
<dbReference type="Gene3D" id="1.20.5.1030">
    <property type="entry name" value="Preprotein translocase secy subunit"/>
    <property type="match status" value="1"/>
</dbReference>
<organism evidence="11 12">
    <name type="scientific">Olsenella uli (strain ATCC 49627 / DSM 7084 / CCUG 31166 / CIP 109912 / JCM 12494 / LMG 11480 / NCIMB 702895 / VPI D76D-27C)</name>
    <name type="common">Lactobacillus uli</name>
    <dbReference type="NCBI Taxonomy" id="633147"/>
    <lineage>
        <taxon>Bacteria</taxon>
        <taxon>Bacillati</taxon>
        <taxon>Actinomycetota</taxon>
        <taxon>Coriobacteriia</taxon>
        <taxon>Coriobacteriales</taxon>
        <taxon>Atopobiaceae</taxon>
        <taxon>Olsenella</taxon>
    </lineage>
</organism>
<dbReference type="GO" id="GO:0008320">
    <property type="term" value="F:protein transmembrane transporter activity"/>
    <property type="evidence" value="ECO:0007669"/>
    <property type="project" value="UniProtKB-UniRule"/>
</dbReference>
<dbReference type="OrthoDB" id="9805743at2"/>
<dbReference type="PROSITE" id="PS01067">
    <property type="entry name" value="SECE_SEC61G"/>
    <property type="match status" value="1"/>
</dbReference>
<reference evidence="11 12" key="1">
    <citation type="journal article" date="2010" name="Stand. Genomic Sci.">
        <title>Complete genome sequence of Olsenella uli type strain (VPI D76D-27C).</title>
        <authorList>
            <person name="Goker M."/>
            <person name="Held B."/>
            <person name="Lucas S."/>
            <person name="Nolan M."/>
            <person name="Yasawong M."/>
            <person name="Glavina Del Rio T."/>
            <person name="Tice H."/>
            <person name="Cheng J.F."/>
            <person name="Bruce D."/>
            <person name="Detter J.C."/>
            <person name="Tapia R."/>
            <person name="Han C."/>
            <person name="Goodwin L."/>
            <person name="Pitluck S."/>
            <person name="Liolios K."/>
            <person name="Ivanova N."/>
            <person name="Mavromatis K."/>
            <person name="Mikhailova N."/>
            <person name="Pati A."/>
            <person name="Chen A."/>
            <person name="Palaniappan K."/>
            <person name="Land M."/>
            <person name="Hauser L."/>
            <person name="Chang Y.J."/>
            <person name="Jeffries C.D."/>
            <person name="Rohde M."/>
            <person name="Sikorski J."/>
            <person name="Pukall R."/>
            <person name="Woyke T."/>
            <person name="Bristow J."/>
            <person name="Eisen J.A."/>
            <person name="Markowitz V."/>
            <person name="Hugenholtz P."/>
            <person name="Kyrpides N.C."/>
            <person name="Klenk H.P."/>
            <person name="Lapidus A."/>
        </authorList>
    </citation>
    <scope>NUCLEOTIDE SEQUENCE [LARGE SCALE GENOMIC DNA]</scope>
    <source>
        <strain evidence="12">ATCC 49627 / DSM 7084 / CIP 109912 / JCM 12494 / NCIMB 702895 / VPI D76D-27C</strain>
    </source>
</reference>
<evidence type="ECO:0000256" key="2">
    <source>
        <dbReference type="ARBA" id="ARBA00022448"/>
    </source>
</evidence>
<name>E1QX72_OLSUV</name>
<comment type="similarity">
    <text evidence="9">Belongs to the SecE/SEC61-gamma family.</text>
</comment>
<dbReference type="Pfam" id="PF00584">
    <property type="entry name" value="SecE"/>
    <property type="match status" value="1"/>
</dbReference>
<dbReference type="Proteomes" id="UP000000333">
    <property type="component" value="Chromosome"/>
</dbReference>
<sequence>MAKKERQKRAARQARAQVRAEREAERRSLSGGDDKPPKRAGASASAQSPKKADKVVKAPKKKGRIGSYLSEVRAEMHRVVWPSRPELKNYSVAVIAMLIVFGIVIWLVDTGFVAALVGFTGLRG</sequence>
<comment type="subunit">
    <text evidence="9">Component of the Sec protein translocase complex. Heterotrimer consisting of SecY, SecE and SecG subunits. The heterotrimers can form oligomers, although 1 heterotrimer is thought to be able to translocate proteins. Interacts with the ribosome. Interacts with SecDF, and other proteins may be involved. Interacts with SecA.</text>
</comment>
<keyword evidence="2 9" id="KW-0813">Transport</keyword>
<feature type="region of interest" description="Disordered" evidence="10">
    <location>
        <begin position="1"/>
        <end position="62"/>
    </location>
</feature>
<evidence type="ECO:0000313" key="11">
    <source>
        <dbReference type="EMBL" id="ADK68725.1"/>
    </source>
</evidence>
<dbReference type="InterPro" id="IPR005807">
    <property type="entry name" value="SecE_bac"/>
</dbReference>
<keyword evidence="5 9" id="KW-0653">Protein transport</keyword>
<evidence type="ECO:0000313" key="12">
    <source>
        <dbReference type="Proteomes" id="UP000000333"/>
    </source>
</evidence>
<evidence type="ECO:0000256" key="1">
    <source>
        <dbReference type="ARBA" id="ARBA00004370"/>
    </source>
</evidence>
<evidence type="ECO:0000256" key="4">
    <source>
        <dbReference type="ARBA" id="ARBA00022692"/>
    </source>
</evidence>
<dbReference type="GO" id="GO:0043952">
    <property type="term" value="P:protein transport by the Sec complex"/>
    <property type="evidence" value="ECO:0007669"/>
    <property type="project" value="UniProtKB-UniRule"/>
</dbReference>
<evidence type="ECO:0000256" key="3">
    <source>
        <dbReference type="ARBA" id="ARBA00022475"/>
    </source>
</evidence>
<dbReference type="eggNOG" id="COG0690">
    <property type="taxonomic scope" value="Bacteria"/>
</dbReference>
<gene>
    <name evidence="9" type="primary">secE</name>
    <name evidence="11" type="ordered locus">Olsu_1627</name>
</gene>
<dbReference type="GO" id="GO:0006605">
    <property type="term" value="P:protein targeting"/>
    <property type="evidence" value="ECO:0007669"/>
    <property type="project" value="UniProtKB-UniRule"/>
</dbReference>
<keyword evidence="8 9" id="KW-0472">Membrane</keyword>
<dbReference type="STRING" id="633147.Olsu_1627"/>
<dbReference type="PANTHER" id="PTHR33910:SF1">
    <property type="entry name" value="PROTEIN TRANSLOCASE SUBUNIT SECE"/>
    <property type="match status" value="1"/>
</dbReference>
<dbReference type="EMBL" id="CP002106">
    <property type="protein sequence ID" value="ADK68725.1"/>
    <property type="molecule type" value="Genomic_DNA"/>
</dbReference>
<keyword evidence="7 9" id="KW-0811">Translocation</keyword>
<evidence type="ECO:0000256" key="6">
    <source>
        <dbReference type="ARBA" id="ARBA00022989"/>
    </source>
</evidence>
<accession>E1QX72</accession>
<keyword evidence="6 9" id="KW-1133">Transmembrane helix</keyword>
<feature type="transmembrane region" description="Helical" evidence="9">
    <location>
        <begin position="92"/>
        <end position="119"/>
    </location>
</feature>
<evidence type="ECO:0000256" key="9">
    <source>
        <dbReference type="HAMAP-Rule" id="MF_00422"/>
    </source>
</evidence>
<keyword evidence="3 9" id="KW-1003">Cell membrane</keyword>
<dbReference type="RefSeq" id="WP_013252476.1">
    <property type="nucleotide sequence ID" value="NC_014363.1"/>
</dbReference>
<dbReference type="KEGG" id="ols:Olsu_1627"/>
<evidence type="ECO:0000256" key="5">
    <source>
        <dbReference type="ARBA" id="ARBA00022927"/>
    </source>
</evidence>
<dbReference type="NCBIfam" id="TIGR00964">
    <property type="entry name" value="secE_bact"/>
    <property type="match status" value="1"/>
</dbReference>
<dbReference type="GO" id="GO:0065002">
    <property type="term" value="P:intracellular protein transmembrane transport"/>
    <property type="evidence" value="ECO:0007669"/>
    <property type="project" value="UniProtKB-UniRule"/>
</dbReference>
<keyword evidence="12" id="KW-1185">Reference proteome</keyword>
<dbReference type="GO" id="GO:0009306">
    <property type="term" value="P:protein secretion"/>
    <property type="evidence" value="ECO:0007669"/>
    <property type="project" value="UniProtKB-UniRule"/>
</dbReference>
<proteinExistence type="inferred from homology"/>
<dbReference type="GeneID" id="78513010"/>
<dbReference type="PANTHER" id="PTHR33910">
    <property type="entry name" value="PROTEIN TRANSLOCASE SUBUNIT SECE"/>
    <property type="match status" value="1"/>
</dbReference>
<comment type="function">
    <text evidence="9">Essential subunit of the Sec protein translocation channel SecYEG. Clamps together the 2 halves of SecY. May contact the channel plug during translocation.</text>
</comment>
<feature type="compositionally biased region" description="Basic and acidic residues" evidence="10">
    <location>
        <begin position="18"/>
        <end position="37"/>
    </location>
</feature>